<evidence type="ECO:0000313" key="2">
    <source>
        <dbReference type="EMBL" id="NNH22093.1"/>
    </source>
</evidence>
<reference evidence="2 3" key="1">
    <citation type="submission" date="2020-05" db="EMBL/GenBank/DDBJ databases">
        <title>MicrobeNet Type strains.</title>
        <authorList>
            <person name="Nicholson A.C."/>
        </authorList>
    </citation>
    <scope>NUCLEOTIDE SEQUENCE [LARGE SCALE GENOMIC DNA]</scope>
    <source>
        <strain evidence="2 3">JCM 14547</strain>
    </source>
</reference>
<gene>
    <name evidence="2" type="ORF">HLB09_03120</name>
</gene>
<evidence type="ECO:0000256" key="1">
    <source>
        <dbReference type="SAM" id="MobiDB-lite"/>
    </source>
</evidence>
<accession>A0A849BL94</accession>
<feature type="region of interest" description="Disordered" evidence="1">
    <location>
        <begin position="1"/>
        <end position="67"/>
    </location>
</feature>
<proteinExistence type="predicted"/>
<organism evidence="2 3">
    <name type="scientific">Pseudokineococcus marinus</name>
    <dbReference type="NCBI Taxonomy" id="351215"/>
    <lineage>
        <taxon>Bacteria</taxon>
        <taxon>Bacillati</taxon>
        <taxon>Actinomycetota</taxon>
        <taxon>Actinomycetes</taxon>
        <taxon>Kineosporiales</taxon>
        <taxon>Kineosporiaceae</taxon>
        <taxon>Pseudokineococcus</taxon>
    </lineage>
</organism>
<name>A0A849BL94_9ACTN</name>
<evidence type="ECO:0000313" key="3">
    <source>
        <dbReference type="Proteomes" id="UP000555552"/>
    </source>
</evidence>
<keyword evidence="3" id="KW-1185">Reference proteome</keyword>
<dbReference type="RefSeq" id="WP_171201949.1">
    <property type="nucleotide sequence ID" value="NZ_BAAANP010000023.1"/>
</dbReference>
<dbReference type="Proteomes" id="UP000555552">
    <property type="component" value="Unassembled WGS sequence"/>
</dbReference>
<dbReference type="AlphaFoldDB" id="A0A849BL94"/>
<dbReference type="EMBL" id="JABEMA010000020">
    <property type="protein sequence ID" value="NNH22093.1"/>
    <property type="molecule type" value="Genomic_DNA"/>
</dbReference>
<protein>
    <submittedName>
        <fullName evidence="2">Uncharacterized protein</fullName>
    </submittedName>
</protein>
<sequence length="67" mass="6718">MLAVEGAGGRASTRATSGAEDVSEALGRAASRADDRDVVVDLEEAPSSQEPGPGLVRLPGRDPDASA</sequence>
<comment type="caution">
    <text evidence="2">The sequence shown here is derived from an EMBL/GenBank/DDBJ whole genome shotgun (WGS) entry which is preliminary data.</text>
</comment>